<sequence>MEYQNFNNLKNKDKLYKQIYNLFPFQFYSKFKKIILITSIVLFLLIIIYLIVATYLNNPLVWYCCAIPIFFFIFGSLILTTINVEISIKKFKANLYQKQKELTHKDELKIIHLNKKQLFSKRSSFIFNLIDQAWEQLKDQSN</sequence>
<feature type="transmembrane region" description="Helical" evidence="1">
    <location>
        <begin position="60"/>
        <end position="82"/>
    </location>
</feature>
<evidence type="ECO:0000313" key="2">
    <source>
        <dbReference type="EMBL" id="BAC43917.1"/>
    </source>
</evidence>
<dbReference type="InParanoid" id="Q8EWS7"/>
<feature type="transmembrane region" description="Helical" evidence="1">
    <location>
        <begin position="34"/>
        <end position="54"/>
    </location>
</feature>
<name>Q8EWS7_MALP2</name>
<keyword evidence="1" id="KW-0472">Membrane</keyword>
<gene>
    <name evidence="2" type="ordered locus">MYPE1250</name>
</gene>
<dbReference type="HOGENOM" id="CLU_1813689_0_0_14"/>
<dbReference type="STRING" id="272633.gene:10731219"/>
<dbReference type="KEGG" id="mpe:MYPE1250"/>
<accession>Q8EWS7</accession>
<keyword evidence="1" id="KW-0812">Transmembrane</keyword>
<evidence type="ECO:0000256" key="1">
    <source>
        <dbReference type="SAM" id="Phobius"/>
    </source>
</evidence>
<keyword evidence="1" id="KW-1133">Transmembrane helix</keyword>
<dbReference type="EMBL" id="BA000026">
    <property type="protein sequence ID" value="BAC43917.1"/>
    <property type="molecule type" value="Genomic_DNA"/>
</dbReference>
<reference evidence="2 3" key="1">
    <citation type="journal article" date="2002" name="Nucleic Acids Res.">
        <title>The complete genomic sequence of Mycoplasma penetrans, an intracellular bacterial pathogen in humans.</title>
        <authorList>
            <person name="Sasaki Y."/>
            <person name="Ishikawa J."/>
            <person name="Yamashita A."/>
            <person name="Oshima K."/>
            <person name="Kenri T."/>
            <person name="Furuya K."/>
            <person name="Yoshino C."/>
            <person name="Horino A."/>
            <person name="Shiba T."/>
            <person name="Sasaki T."/>
            <person name="Hattori M."/>
        </authorList>
    </citation>
    <scope>NUCLEOTIDE SEQUENCE [LARGE SCALE GENOMIC DNA]</scope>
    <source>
        <strain evidence="2 3">HF-2</strain>
    </source>
</reference>
<protein>
    <submittedName>
        <fullName evidence="2">Uncharacterized protein</fullName>
    </submittedName>
</protein>
<organism evidence="2 3">
    <name type="scientific">Malacoplasma penetrans (strain HF-2)</name>
    <name type="common">Mycoplasma penetrans</name>
    <dbReference type="NCBI Taxonomy" id="272633"/>
    <lineage>
        <taxon>Bacteria</taxon>
        <taxon>Bacillati</taxon>
        <taxon>Mycoplasmatota</taxon>
        <taxon>Mycoplasmoidales</taxon>
        <taxon>Mycoplasmoidaceae</taxon>
        <taxon>Malacoplasma</taxon>
    </lineage>
</organism>
<dbReference type="AlphaFoldDB" id="Q8EWS7"/>
<dbReference type="Proteomes" id="UP000002522">
    <property type="component" value="Chromosome"/>
</dbReference>
<keyword evidence="3" id="KW-1185">Reference proteome</keyword>
<proteinExistence type="predicted"/>
<evidence type="ECO:0000313" key="3">
    <source>
        <dbReference type="Proteomes" id="UP000002522"/>
    </source>
</evidence>